<reference evidence="1" key="1">
    <citation type="submission" date="2022-09" db="EMBL/GenBank/DDBJ databases">
        <title>Actin cytoskeleton and complex cell architecture in an #Asgard archaeon.</title>
        <authorList>
            <person name="Ponce Toledo R.I."/>
            <person name="Schleper C."/>
            <person name="Rodrigues Oliveira T."/>
            <person name="Wollweber F."/>
            <person name="Xu J."/>
            <person name="Rittmann S."/>
            <person name="Klingl A."/>
            <person name="Pilhofer M."/>
        </authorList>
    </citation>
    <scope>NUCLEOTIDE SEQUENCE</scope>
    <source>
        <strain evidence="1">B-35</strain>
    </source>
</reference>
<protein>
    <submittedName>
        <fullName evidence="1">Uncharacterized protein</fullName>
    </submittedName>
</protein>
<gene>
    <name evidence="1" type="ORF">NEF87_000650</name>
</gene>
<dbReference type="Proteomes" id="UP001208689">
    <property type="component" value="Chromosome"/>
</dbReference>
<dbReference type="EMBL" id="CP104013">
    <property type="protein sequence ID" value="UYP44365.1"/>
    <property type="molecule type" value="Genomic_DNA"/>
</dbReference>
<name>A0ABY6HLI5_9ARCH</name>
<sequence>MSEEQNEKLKSISIRGVDAEIYNQFSNKIKMMDISMGDAVSKLMQEVVDTYDDKFPDFSAKSLRLSSLAQLKISHQNKLMIANEDLEETGRAFKISHCENVEFASDVSKETFLAHVLKITHCETVRFPKTLPRLLILSKVAFCENVEFYDVKEEN</sequence>
<organism evidence="1 2">
    <name type="scientific">Candidatus Lokiarchaeum ossiferum</name>
    <dbReference type="NCBI Taxonomy" id="2951803"/>
    <lineage>
        <taxon>Archaea</taxon>
        <taxon>Promethearchaeati</taxon>
        <taxon>Promethearchaeota</taxon>
        <taxon>Promethearchaeia</taxon>
        <taxon>Promethearchaeales</taxon>
        <taxon>Promethearchaeaceae</taxon>
        <taxon>Candidatus Lokiarchaeum</taxon>
    </lineage>
</organism>
<evidence type="ECO:0000313" key="2">
    <source>
        <dbReference type="Proteomes" id="UP001208689"/>
    </source>
</evidence>
<proteinExistence type="predicted"/>
<evidence type="ECO:0000313" key="1">
    <source>
        <dbReference type="EMBL" id="UYP44365.1"/>
    </source>
</evidence>
<keyword evidence="2" id="KW-1185">Reference proteome</keyword>
<accession>A0ABY6HLI5</accession>